<feature type="domain" description="Fibronectin type-III" evidence="10">
    <location>
        <begin position="12"/>
        <end position="114"/>
    </location>
</feature>
<dbReference type="InterPro" id="IPR013783">
    <property type="entry name" value="Ig-like_fold"/>
</dbReference>
<dbReference type="InterPro" id="IPR036116">
    <property type="entry name" value="FN3_sf"/>
</dbReference>
<evidence type="ECO:0000256" key="6">
    <source>
        <dbReference type="ARBA" id="ARBA00022989"/>
    </source>
</evidence>
<keyword evidence="2" id="KW-0812">Transmembrane</keyword>
<organism evidence="11 12">
    <name type="scientific">Caerostris extrusa</name>
    <name type="common">Bark spider</name>
    <name type="synonym">Caerostris bankana</name>
    <dbReference type="NCBI Taxonomy" id="172846"/>
    <lineage>
        <taxon>Eukaryota</taxon>
        <taxon>Metazoa</taxon>
        <taxon>Ecdysozoa</taxon>
        <taxon>Arthropoda</taxon>
        <taxon>Chelicerata</taxon>
        <taxon>Arachnida</taxon>
        <taxon>Araneae</taxon>
        <taxon>Araneomorphae</taxon>
        <taxon>Entelegynae</taxon>
        <taxon>Araneoidea</taxon>
        <taxon>Araneidae</taxon>
        <taxon>Caerostris</taxon>
    </lineage>
</organism>
<keyword evidence="5" id="KW-0130">Cell adhesion</keyword>
<evidence type="ECO:0000256" key="5">
    <source>
        <dbReference type="ARBA" id="ARBA00022889"/>
    </source>
</evidence>
<dbReference type="InterPro" id="IPR003961">
    <property type="entry name" value="FN3_dom"/>
</dbReference>
<evidence type="ECO:0000256" key="8">
    <source>
        <dbReference type="ARBA" id="ARBA00023157"/>
    </source>
</evidence>
<keyword evidence="8" id="KW-1015">Disulfide bond</keyword>
<keyword evidence="6" id="KW-1133">Transmembrane helix</keyword>
<evidence type="ECO:0000256" key="7">
    <source>
        <dbReference type="ARBA" id="ARBA00023136"/>
    </source>
</evidence>
<evidence type="ECO:0000256" key="9">
    <source>
        <dbReference type="ARBA" id="ARBA00023319"/>
    </source>
</evidence>
<dbReference type="CDD" id="cd00063">
    <property type="entry name" value="FN3"/>
    <property type="match status" value="2"/>
</dbReference>
<keyword evidence="4" id="KW-0677">Repeat</keyword>
<dbReference type="Proteomes" id="UP001054945">
    <property type="component" value="Unassembled WGS sequence"/>
</dbReference>
<dbReference type="GO" id="GO:0007156">
    <property type="term" value="P:homophilic cell adhesion via plasma membrane adhesion molecules"/>
    <property type="evidence" value="ECO:0007669"/>
    <property type="project" value="TreeGrafter"/>
</dbReference>
<feature type="domain" description="Fibronectin type-III" evidence="10">
    <location>
        <begin position="118"/>
        <end position="225"/>
    </location>
</feature>
<dbReference type="GO" id="GO:0007416">
    <property type="term" value="P:synapse assembly"/>
    <property type="evidence" value="ECO:0007669"/>
    <property type="project" value="TreeGrafter"/>
</dbReference>
<dbReference type="PANTHER" id="PTHR13817:SF102">
    <property type="entry name" value="DOWN SYNDROME CELL ADHESION MOLECULE-LIKE PROTEIN DSCAM2"/>
    <property type="match status" value="1"/>
</dbReference>
<keyword evidence="9" id="KW-0393">Immunoglobulin domain</keyword>
<evidence type="ECO:0000259" key="10">
    <source>
        <dbReference type="PROSITE" id="PS50853"/>
    </source>
</evidence>
<evidence type="ECO:0000256" key="4">
    <source>
        <dbReference type="ARBA" id="ARBA00022737"/>
    </source>
</evidence>
<dbReference type="Gene3D" id="2.60.40.10">
    <property type="entry name" value="Immunoglobulins"/>
    <property type="match status" value="2"/>
</dbReference>
<evidence type="ECO:0000256" key="2">
    <source>
        <dbReference type="ARBA" id="ARBA00022692"/>
    </source>
</evidence>
<comment type="caution">
    <text evidence="11">The sequence shown here is derived from an EMBL/GenBank/DDBJ whole genome shotgun (WGS) entry which is preliminary data.</text>
</comment>
<gene>
    <name evidence="11" type="primary">X975_01551</name>
    <name evidence="11" type="ORF">CEXT_657671</name>
</gene>
<evidence type="ECO:0000313" key="12">
    <source>
        <dbReference type="Proteomes" id="UP001054945"/>
    </source>
</evidence>
<dbReference type="PANTHER" id="PTHR13817">
    <property type="entry name" value="TITIN"/>
    <property type="match status" value="1"/>
</dbReference>
<protein>
    <submittedName>
        <fullName evidence="11">Down syndrome cell adhesion molecule-like protein Dscam2</fullName>
    </submittedName>
</protein>
<accession>A0AAV4M2F5</accession>
<evidence type="ECO:0000256" key="1">
    <source>
        <dbReference type="ARBA" id="ARBA00004167"/>
    </source>
</evidence>
<comment type="subcellular location">
    <subcellularLocation>
        <location evidence="1">Membrane</location>
        <topology evidence="1">Single-pass membrane protein</topology>
    </subcellularLocation>
</comment>
<name>A0AAV4M2F5_CAEEX</name>
<dbReference type="PROSITE" id="PS50853">
    <property type="entry name" value="FN3"/>
    <property type="match status" value="2"/>
</dbReference>
<sequence length="435" mass="48615">MNNLQHLEDHLKSQAKKLRATGAHVLKVTWKAFNAKGAGPPTDPSFGENFAKWIYSLPQVGYGDWQETELTATEMEHSLYDLKCGSRYQFYVTAFNTVGRGNPSDILRTKTEGRAPVAPDKQSMLTVNQTCASVHLDAWHDGGCPLTSFAVRYRQQRQQVWNLVTEGGPDGAGRSHDKLRSQVILDDLIPGTWYRLQVTAHNEAGSTDAEYTFVTNPVSSDSVPSYPVNDDTTQELPLYLDINILVPAAVSRCCHSTGHPGLCHYVQKEALKDTNQTGGNSDTYNSRKCQIHESVQMTKMEKSSLKKTLSGSGSRGDYYPTPYATTRISAEEQKEAAARQAMEEPLYATVKRTPRPPRSDFHVYHYPGEMPEFFIQASKGSCLDDMGASSSSVLWKESADATLKDDYHSDQLLAGSKYFSFIPPIFFYTERKFFK</sequence>
<keyword evidence="7" id="KW-0472">Membrane</keyword>
<dbReference type="EMBL" id="BPLR01019328">
    <property type="protein sequence ID" value="GIX66631.1"/>
    <property type="molecule type" value="Genomic_DNA"/>
</dbReference>
<evidence type="ECO:0000256" key="3">
    <source>
        <dbReference type="ARBA" id="ARBA00022729"/>
    </source>
</evidence>
<dbReference type="SMART" id="SM00060">
    <property type="entry name" value="FN3"/>
    <property type="match status" value="2"/>
</dbReference>
<dbReference type="GO" id="GO:0045202">
    <property type="term" value="C:synapse"/>
    <property type="evidence" value="ECO:0007669"/>
    <property type="project" value="TreeGrafter"/>
</dbReference>
<keyword evidence="12" id="KW-1185">Reference proteome</keyword>
<proteinExistence type="predicted"/>
<dbReference type="AlphaFoldDB" id="A0AAV4M2F5"/>
<dbReference type="GO" id="GO:0016020">
    <property type="term" value="C:membrane"/>
    <property type="evidence" value="ECO:0007669"/>
    <property type="project" value="UniProtKB-SubCell"/>
</dbReference>
<reference evidence="11 12" key="1">
    <citation type="submission" date="2021-06" db="EMBL/GenBank/DDBJ databases">
        <title>Caerostris extrusa draft genome.</title>
        <authorList>
            <person name="Kono N."/>
            <person name="Arakawa K."/>
        </authorList>
    </citation>
    <scope>NUCLEOTIDE SEQUENCE [LARGE SCALE GENOMIC DNA]</scope>
</reference>
<dbReference type="Pfam" id="PF25059">
    <property type="entry name" value="FN3_DSCAM-DSCAML_C"/>
    <property type="match status" value="1"/>
</dbReference>
<dbReference type="InterPro" id="IPR056754">
    <property type="entry name" value="DSCAM/DSCAML_C"/>
</dbReference>
<keyword evidence="3" id="KW-0732">Signal</keyword>
<dbReference type="InterPro" id="IPR050964">
    <property type="entry name" value="Striated_Muscle_Regulatory"/>
</dbReference>
<evidence type="ECO:0000313" key="11">
    <source>
        <dbReference type="EMBL" id="GIX66631.1"/>
    </source>
</evidence>
<dbReference type="SUPFAM" id="SSF49265">
    <property type="entry name" value="Fibronectin type III"/>
    <property type="match status" value="1"/>
</dbReference>